<protein>
    <recommendedName>
        <fullName evidence="1">HNH nuclease domain-containing protein</fullName>
    </recommendedName>
</protein>
<evidence type="ECO:0000313" key="3">
    <source>
        <dbReference type="Proteomes" id="UP000091918"/>
    </source>
</evidence>
<organism evidence="2 3">
    <name type="scientific">Emergomyces africanus</name>
    <dbReference type="NCBI Taxonomy" id="1955775"/>
    <lineage>
        <taxon>Eukaryota</taxon>
        <taxon>Fungi</taxon>
        <taxon>Dikarya</taxon>
        <taxon>Ascomycota</taxon>
        <taxon>Pezizomycotina</taxon>
        <taxon>Eurotiomycetes</taxon>
        <taxon>Eurotiomycetidae</taxon>
        <taxon>Onygenales</taxon>
        <taxon>Ajellomycetaceae</taxon>
        <taxon>Emergomyces</taxon>
    </lineage>
</organism>
<accession>A0A1B7NW39</accession>
<proteinExistence type="predicted"/>
<gene>
    <name evidence="2" type="ORF">ACJ72_04674</name>
</gene>
<dbReference type="STRING" id="1658172.A0A1B7NW39"/>
<name>A0A1B7NW39_9EURO</name>
<keyword evidence="3" id="KW-1185">Reference proteome</keyword>
<feature type="domain" description="HNH nuclease" evidence="1">
    <location>
        <begin position="153"/>
        <end position="225"/>
    </location>
</feature>
<evidence type="ECO:0000259" key="1">
    <source>
        <dbReference type="Pfam" id="PF13391"/>
    </source>
</evidence>
<evidence type="ECO:0000313" key="2">
    <source>
        <dbReference type="EMBL" id="OAX80986.1"/>
    </source>
</evidence>
<reference evidence="2 3" key="1">
    <citation type="submission" date="2015-07" db="EMBL/GenBank/DDBJ databases">
        <title>Emmonsia species relationships and genome sequence.</title>
        <authorList>
            <person name="Cuomo C.A."/>
            <person name="Schwartz I.S."/>
            <person name="Kenyon C."/>
            <person name="de Hoog G.S."/>
            <person name="Govender N.P."/>
            <person name="Botha A."/>
            <person name="Moreno L."/>
            <person name="de Vries M."/>
            <person name="Munoz J.F."/>
            <person name="Stielow J.B."/>
        </authorList>
    </citation>
    <scope>NUCLEOTIDE SEQUENCE [LARGE SCALE GENOMIC DNA]</scope>
    <source>
        <strain evidence="2 3">CBS 136260</strain>
    </source>
</reference>
<dbReference type="OrthoDB" id="2104739at2759"/>
<dbReference type="AlphaFoldDB" id="A0A1B7NW39"/>
<sequence length="328" mass="36625">MASSKPLSPPLVVHGDIVEKFKALKDTINGRYNRCLLVQYTYEYSRSVESKDMFLRAFFDTMPVTLDGNEDIDFSNKNLEQQLREAFIDFADYLLDNFFFPLKSAGKKTPRSSPAPHSTFDLKEAATRIQKNGDSARDDDGALLKDDLQAFETLEVAHILPHSLIQIKGGSELTQTKEAAIAILNMFDSGVAHVIEGCEIDRSFNAISLTPTLHSLFGDFQIFFEPVSTELPLTYTISSYLSPLLLRDPKLPVTREVYLSEDISIDPPLPRLLAIHSAIVHILHLSAAGEYIDRLLRDQEQIGPKADGSTELGRLIKLRLSGWITGVV</sequence>
<dbReference type="InterPro" id="IPR003615">
    <property type="entry name" value="HNH_nuc"/>
</dbReference>
<dbReference type="Proteomes" id="UP000091918">
    <property type="component" value="Unassembled WGS sequence"/>
</dbReference>
<dbReference type="Pfam" id="PF13391">
    <property type="entry name" value="HNH_2"/>
    <property type="match status" value="1"/>
</dbReference>
<dbReference type="EMBL" id="LGUA01000572">
    <property type="protein sequence ID" value="OAX80986.1"/>
    <property type="molecule type" value="Genomic_DNA"/>
</dbReference>
<comment type="caution">
    <text evidence="2">The sequence shown here is derived from an EMBL/GenBank/DDBJ whole genome shotgun (WGS) entry which is preliminary data.</text>
</comment>